<evidence type="ECO:0000313" key="3">
    <source>
        <dbReference type="Proteomes" id="UP000612362"/>
    </source>
</evidence>
<dbReference type="Proteomes" id="UP000612362">
    <property type="component" value="Unassembled WGS sequence"/>
</dbReference>
<evidence type="ECO:0000256" key="1">
    <source>
        <dbReference type="SAM" id="SignalP"/>
    </source>
</evidence>
<protein>
    <submittedName>
        <fullName evidence="2">Sugar ABC transporter substrate-binding protein</fullName>
    </submittedName>
</protein>
<comment type="caution">
    <text evidence="2">The sequence shown here is derived from an EMBL/GenBank/DDBJ whole genome shotgun (WGS) entry which is preliminary data.</text>
</comment>
<accession>A0A8J3IDZ0</accession>
<keyword evidence="1" id="KW-0732">Signal</keyword>
<dbReference type="PANTHER" id="PTHR43649">
    <property type="entry name" value="ARABINOSE-BINDING PROTEIN-RELATED"/>
    <property type="match status" value="1"/>
</dbReference>
<dbReference type="EMBL" id="BNJF01000010">
    <property type="protein sequence ID" value="GHO51007.1"/>
    <property type="molecule type" value="Genomic_DNA"/>
</dbReference>
<dbReference type="AlphaFoldDB" id="A0A8J3IDZ0"/>
<dbReference type="Pfam" id="PF13416">
    <property type="entry name" value="SBP_bac_8"/>
    <property type="match status" value="1"/>
</dbReference>
<dbReference type="InterPro" id="IPR006059">
    <property type="entry name" value="SBP"/>
</dbReference>
<dbReference type="Gene3D" id="3.40.190.10">
    <property type="entry name" value="Periplasmic binding protein-like II"/>
    <property type="match status" value="2"/>
</dbReference>
<feature type="chain" id="PRO_5035176883" evidence="1">
    <location>
        <begin position="28"/>
        <end position="448"/>
    </location>
</feature>
<name>A0A8J3IDZ0_9CHLR</name>
<organism evidence="2 3">
    <name type="scientific">Ktedonospora formicarum</name>
    <dbReference type="NCBI Taxonomy" id="2778364"/>
    <lineage>
        <taxon>Bacteria</taxon>
        <taxon>Bacillati</taxon>
        <taxon>Chloroflexota</taxon>
        <taxon>Ktedonobacteria</taxon>
        <taxon>Ktedonobacterales</taxon>
        <taxon>Ktedonobacteraceae</taxon>
        <taxon>Ktedonospora</taxon>
    </lineage>
</organism>
<reference evidence="2" key="1">
    <citation type="submission" date="2020-10" db="EMBL/GenBank/DDBJ databases">
        <title>Taxonomic study of unclassified bacteria belonging to the class Ktedonobacteria.</title>
        <authorList>
            <person name="Yabe S."/>
            <person name="Wang C.M."/>
            <person name="Zheng Y."/>
            <person name="Sakai Y."/>
            <person name="Cavaletti L."/>
            <person name="Monciardini P."/>
            <person name="Donadio S."/>
        </authorList>
    </citation>
    <scope>NUCLEOTIDE SEQUENCE</scope>
    <source>
        <strain evidence="2">SOSP1-1</strain>
    </source>
</reference>
<dbReference type="SUPFAM" id="SSF53850">
    <property type="entry name" value="Periplasmic binding protein-like II"/>
    <property type="match status" value="1"/>
</dbReference>
<dbReference type="PROSITE" id="PS51257">
    <property type="entry name" value="PROKAR_LIPOPROTEIN"/>
    <property type="match status" value="1"/>
</dbReference>
<dbReference type="PANTHER" id="PTHR43649:SF11">
    <property type="entry name" value="ABC TRANSPORTER SUBSTRATE-BINDING PROTEIN YESO-RELATED"/>
    <property type="match status" value="1"/>
</dbReference>
<keyword evidence="3" id="KW-1185">Reference proteome</keyword>
<gene>
    <name evidence="2" type="ORF">KSX_91700</name>
</gene>
<dbReference type="InterPro" id="IPR050490">
    <property type="entry name" value="Bact_solute-bd_prot1"/>
</dbReference>
<sequence>MNKVYHRRQAIKWGVGALAGLSVLGLAGCDSSSITNTAAATSGTMHMLFWGSATREQITKTTFDLFHKQNPTFAITSEVYGFDVYWKKLNALIDGGKIPDLIQMDMRYVAQYVRQRRLLDLTEIIYNQGIDLSDFDPLLLSSSKVNNTVYGIPLGGNYQSAFYDKESVTKSTVGDPPANMSWDDFANYTTELTKGLGGSVYGTMDASGEITNFEIWIRERGKELYTRDGHINFSQNDVGDWYEYWNKLRDRQGCLPFNIQKGLDVAGTPENSSMIKGKSVFLVTLSNLFEAYQKGALAASPTRQLGMIEPPTGGPGSSPGLYLKPSLLLSISATTKYTQAAINYANFLINDVSAVKTLGIERGIPGSTKAKNLLNPQLTSTQQTIADYVSRLSNSENKTRVKIILDPPGAGQIAELLRSVSYDIAGKKVSVSEGAQSFYTQAKKIVGG</sequence>
<feature type="signal peptide" evidence="1">
    <location>
        <begin position="1"/>
        <end position="27"/>
    </location>
</feature>
<evidence type="ECO:0000313" key="2">
    <source>
        <dbReference type="EMBL" id="GHO51007.1"/>
    </source>
</evidence>
<dbReference type="RefSeq" id="WP_220199957.1">
    <property type="nucleotide sequence ID" value="NZ_BNJF01000010.1"/>
</dbReference>
<proteinExistence type="predicted"/>